<dbReference type="InterPro" id="IPR002410">
    <property type="entry name" value="Peptidase_S33"/>
</dbReference>
<gene>
    <name evidence="4" type="ORF">ACFSCX_24070</name>
</gene>
<name>A0ABW4LWU3_9BACI</name>
<dbReference type="InterPro" id="IPR050228">
    <property type="entry name" value="Carboxylesterase_BioH"/>
</dbReference>
<keyword evidence="2 4" id="KW-0378">Hydrolase</keyword>
<accession>A0ABW4LWU3</accession>
<sequence>MLTLLILLGFVLPTWTPSIEGEYSVSTLEQAEINGTELEVMIRGVDRRNPIIVFVHGGPGCSEIPYVRKYQDLLEEHFTIVHYDQRGSGKSYHFFEDYTGITTAQHVEDLLAITDYVTNMFSQEKVVLIGHSFGTYIGMKAAAVAPEKFVAYIGIGQVSDKVQSEVDSLEYTLRQATLAGNEKDVEKLKNLRDSIEGGERITPRHVVRKYGGGARLIDDNLDYYTGFLFNPEYNLLDVVRYVRGVSQTQGILMDEEKRHNLPSLVDELEIPTFFVMGKYDYMTSTNQAKEYFDELKAPVKEFVLFEKSAHYPQFEQEEEFKEWLVTVTTRIFLFHKNVSRTQTD</sequence>
<feature type="domain" description="AB hydrolase-1" evidence="3">
    <location>
        <begin position="50"/>
        <end position="315"/>
    </location>
</feature>
<dbReference type="RefSeq" id="WP_377930954.1">
    <property type="nucleotide sequence ID" value="NZ_JBHUEM010000055.1"/>
</dbReference>
<dbReference type="PRINTS" id="PR00793">
    <property type="entry name" value="PROAMNOPTASE"/>
</dbReference>
<dbReference type="PANTHER" id="PTHR43194:SF2">
    <property type="entry name" value="PEROXISOMAL MEMBRANE PROTEIN LPX1"/>
    <property type="match status" value="1"/>
</dbReference>
<dbReference type="SUPFAM" id="SSF53474">
    <property type="entry name" value="alpha/beta-Hydrolases"/>
    <property type="match status" value="1"/>
</dbReference>
<dbReference type="Gene3D" id="3.40.50.1820">
    <property type="entry name" value="alpha/beta hydrolase"/>
    <property type="match status" value="1"/>
</dbReference>
<dbReference type="EMBL" id="JBHUEM010000055">
    <property type="protein sequence ID" value="MFD1739563.1"/>
    <property type="molecule type" value="Genomic_DNA"/>
</dbReference>
<comment type="similarity">
    <text evidence="1">Belongs to the peptidase S33 family.</text>
</comment>
<organism evidence="4 5">
    <name type="scientific">Bacillus salitolerans</name>
    <dbReference type="NCBI Taxonomy" id="1437434"/>
    <lineage>
        <taxon>Bacteria</taxon>
        <taxon>Bacillati</taxon>
        <taxon>Bacillota</taxon>
        <taxon>Bacilli</taxon>
        <taxon>Bacillales</taxon>
        <taxon>Bacillaceae</taxon>
        <taxon>Bacillus</taxon>
    </lineage>
</organism>
<evidence type="ECO:0000256" key="1">
    <source>
        <dbReference type="ARBA" id="ARBA00010088"/>
    </source>
</evidence>
<dbReference type="GO" id="GO:0016787">
    <property type="term" value="F:hydrolase activity"/>
    <property type="evidence" value="ECO:0007669"/>
    <property type="project" value="UniProtKB-KW"/>
</dbReference>
<evidence type="ECO:0000313" key="4">
    <source>
        <dbReference type="EMBL" id="MFD1739563.1"/>
    </source>
</evidence>
<comment type="caution">
    <text evidence="4">The sequence shown here is derived from an EMBL/GenBank/DDBJ whole genome shotgun (WGS) entry which is preliminary data.</text>
</comment>
<dbReference type="InterPro" id="IPR000073">
    <property type="entry name" value="AB_hydrolase_1"/>
</dbReference>
<reference evidence="5" key="1">
    <citation type="journal article" date="2019" name="Int. J. Syst. Evol. Microbiol.">
        <title>The Global Catalogue of Microorganisms (GCM) 10K type strain sequencing project: providing services to taxonomists for standard genome sequencing and annotation.</title>
        <authorList>
            <consortium name="The Broad Institute Genomics Platform"/>
            <consortium name="The Broad Institute Genome Sequencing Center for Infectious Disease"/>
            <person name="Wu L."/>
            <person name="Ma J."/>
        </authorList>
    </citation>
    <scope>NUCLEOTIDE SEQUENCE [LARGE SCALE GENOMIC DNA]</scope>
    <source>
        <strain evidence="5">CCUG 49339</strain>
    </source>
</reference>
<dbReference type="Proteomes" id="UP001597214">
    <property type="component" value="Unassembled WGS sequence"/>
</dbReference>
<evidence type="ECO:0000256" key="2">
    <source>
        <dbReference type="ARBA" id="ARBA00022801"/>
    </source>
</evidence>
<dbReference type="InterPro" id="IPR029058">
    <property type="entry name" value="AB_hydrolase_fold"/>
</dbReference>
<proteinExistence type="inferred from homology"/>
<protein>
    <submittedName>
        <fullName evidence="4">Alpha/beta fold hydrolase</fullName>
    </submittedName>
</protein>
<evidence type="ECO:0000259" key="3">
    <source>
        <dbReference type="Pfam" id="PF00561"/>
    </source>
</evidence>
<evidence type="ECO:0000313" key="5">
    <source>
        <dbReference type="Proteomes" id="UP001597214"/>
    </source>
</evidence>
<dbReference type="PANTHER" id="PTHR43194">
    <property type="entry name" value="HYDROLASE ALPHA/BETA FOLD FAMILY"/>
    <property type="match status" value="1"/>
</dbReference>
<dbReference type="Pfam" id="PF00561">
    <property type="entry name" value="Abhydrolase_1"/>
    <property type="match status" value="1"/>
</dbReference>
<keyword evidence="5" id="KW-1185">Reference proteome</keyword>